<proteinExistence type="predicted"/>
<keyword evidence="3" id="KW-1185">Reference proteome</keyword>
<evidence type="ECO:0000313" key="3">
    <source>
        <dbReference type="Proteomes" id="UP000758155"/>
    </source>
</evidence>
<dbReference type="AlphaFoldDB" id="A0A9P4WF84"/>
<reference evidence="2" key="1">
    <citation type="submission" date="2019-04" db="EMBL/GenBank/DDBJ databases">
        <title>Sequencing of skin fungus with MAO and IRED activity.</title>
        <authorList>
            <person name="Marsaioli A.J."/>
            <person name="Bonatto J.M.C."/>
            <person name="Reis Junior O."/>
        </authorList>
    </citation>
    <scope>NUCLEOTIDE SEQUENCE</scope>
    <source>
        <strain evidence="2">28M1</strain>
    </source>
</reference>
<protein>
    <submittedName>
        <fullName evidence="2">Uncharacterized protein</fullName>
    </submittedName>
</protein>
<gene>
    <name evidence="2" type="ORF">E8E12_000383</name>
</gene>
<dbReference type="EMBL" id="SWKV01000414">
    <property type="protein sequence ID" value="KAF3027219.1"/>
    <property type="molecule type" value="Genomic_DNA"/>
</dbReference>
<organism evidence="2 3">
    <name type="scientific">Didymella heteroderae</name>
    <dbReference type="NCBI Taxonomy" id="1769908"/>
    <lineage>
        <taxon>Eukaryota</taxon>
        <taxon>Fungi</taxon>
        <taxon>Dikarya</taxon>
        <taxon>Ascomycota</taxon>
        <taxon>Pezizomycotina</taxon>
        <taxon>Dothideomycetes</taxon>
        <taxon>Pleosporomycetidae</taxon>
        <taxon>Pleosporales</taxon>
        <taxon>Pleosporineae</taxon>
        <taxon>Didymellaceae</taxon>
        <taxon>Didymella</taxon>
    </lineage>
</organism>
<name>A0A9P4WF84_9PLEO</name>
<sequence>MALWHFRCRSARRASGAGEGAPMGAGSAHPLEADASPEKFELESPLGNEEKERAYFRTGTSVFPTRPPAEKPTASAVDVAELPAEVPPLTADGRNGIFKEMN</sequence>
<comment type="caution">
    <text evidence="2">The sequence shown here is derived from an EMBL/GenBank/DDBJ whole genome shotgun (WGS) entry which is preliminary data.</text>
</comment>
<dbReference type="Proteomes" id="UP000758155">
    <property type="component" value="Unassembled WGS sequence"/>
</dbReference>
<evidence type="ECO:0000313" key="2">
    <source>
        <dbReference type="EMBL" id="KAF3027219.1"/>
    </source>
</evidence>
<evidence type="ECO:0000256" key="1">
    <source>
        <dbReference type="SAM" id="MobiDB-lite"/>
    </source>
</evidence>
<feature type="region of interest" description="Disordered" evidence="1">
    <location>
        <begin position="12"/>
        <end position="33"/>
    </location>
</feature>
<accession>A0A9P4WF84</accession>